<dbReference type="Pfam" id="PF04851">
    <property type="entry name" value="ResIII"/>
    <property type="match status" value="1"/>
</dbReference>
<dbReference type="EMBL" id="WXEX01000016">
    <property type="protein sequence ID" value="MZP44448.1"/>
    <property type="molecule type" value="Genomic_DNA"/>
</dbReference>
<dbReference type="GO" id="GO:0009432">
    <property type="term" value="P:SOS response"/>
    <property type="evidence" value="ECO:0007669"/>
    <property type="project" value="UniProtKB-UniRule"/>
</dbReference>
<keyword evidence="7 12" id="KW-0067">ATP-binding</keyword>
<dbReference type="PANTHER" id="PTHR24029">
    <property type="entry name" value="UVRABC SYSTEM PROTEIN B"/>
    <property type="match status" value="1"/>
</dbReference>
<dbReference type="InterPro" id="IPR024759">
    <property type="entry name" value="UvrB_YAD/RRR_dom"/>
</dbReference>
<dbReference type="GO" id="GO:0009380">
    <property type="term" value="C:excinuclease repair complex"/>
    <property type="evidence" value="ECO:0007669"/>
    <property type="project" value="InterPro"/>
</dbReference>
<dbReference type="InterPro" id="IPR006935">
    <property type="entry name" value="Helicase/UvrB_N"/>
</dbReference>
<dbReference type="InterPro" id="IPR001943">
    <property type="entry name" value="UVR_dom"/>
</dbReference>
<evidence type="ECO:0000256" key="12">
    <source>
        <dbReference type="HAMAP-Rule" id="MF_00204"/>
    </source>
</evidence>
<keyword evidence="9 12" id="KW-0234">DNA repair</keyword>
<comment type="subunit">
    <text evidence="10 12 13">Forms a heterotetramer with UvrA during the search for lesions. Interacts with UvrC in an incision complex.</text>
</comment>
<keyword evidence="8 12" id="KW-0267">Excision nuclease</keyword>
<evidence type="ECO:0000256" key="13">
    <source>
        <dbReference type="RuleBase" id="RU003587"/>
    </source>
</evidence>
<dbReference type="Pfam" id="PF12344">
    <property type="entry name" value="UvrB"/>
    <property type="match status" value="1"/>
</dbReference>
<evidence type="ECO:0000256" key="10">
    <source>
        <dbReference type="ARBA" id="ARBA00026033"/>
    </source>
</evidence>
<keyword evidence="19" id="KW-1185">Reference proteome</keyword>
<feature type="domain" description="UVR" evidence="15">
    <location>
        <begin position="712"/>
        <end position="747"/>
    </location>
</feature>
<evidence type="ECO:0000256" key="8">
    <source>
        <dbReference type="ARBA" id="ARBA00022881"/>
    </source>
</evidence>
<dbReference type="Pfam" id="PF00271">
    <property type="entry name" value="Helicase_C"/>
    <property type="match status" value="1"/>
</dbReference>
<evidence type="ECO:0000256" key="5">
    <source>
        <dbReference type="ARBA" id="ARBA00022763"/>
    </source>
</evidence>
<comment type="caution">
    <text evidence="18">The sequence shown here is derived from an EMBL/GenBank/DDBJ whole genome shotgun (WGS) entry which is preliminary data.</text>
</comment>
<dbReference type="SUPFAM" id="SSF52540">
    <property type="entry name" value="P-loop containing nucleoside triphosphate hydrolases"/>
    <property type="match status" value="2"/>
</dbReference>
<evidence type="ECO:0000256" key="7">
    <source>
        <dbReference type="ARBA" id="ARBA00022840"/>
    </source>
</evidence>
<evidence type="ECO:0000256" key="9">
    <source>
        <dbReference type="ARBA" id="ARBA00023204"/>
    </source>
</evidence>
<evidence type="ECO:0000256" key="3">
    <source>
        <dbReference type="ARBA" id="ARBA00022490"/>
    </source>
</evidence>
<protein>
    <recommendedName>
        <fullName evidence="11 12">UvrABC system protein B</fullName>
        <shortName evidence="12">Protein UvrB</shortName>
    </recommendedName>
    <alternativeName>
        <fullName evidence="12">Excinuclease ABC subunit B</fullName>
    </alternativeName>
</protein>
<evidence type="ECO:0000256" key="14">
    <source>
        <dbReference type="SAM" id="MobiDB-lite"/>
    </source>
</evidence>
<keyword evidence="3 12" id="KW-0963">Cytoplasm</keyword>
<evidence type="ECO:0000256" key="11">
    <source>
        <dbReference type="ARBA" id="ARBA00029504"/>
    </source>
</evidence>
<dbReference type="InterPro" id="IPR004807">
    <property type="entry name" value="UvrB"/>
</dbReference>
<dbReference type="NCBIfam" id="TIGR00631">
    <property type="entry name" value="uvrb"/>
    <property type="match status" value="1"/>
</dbReference>
<dbReference type="InterPro" id="IPR001650">
    <property type="entry name" value="Helicase_C-like"/>
</dbReference>
<dbReference type="CDD" id="cd18790">
    <property type="entry name" value="SF2_C_UvrB"/>
    <property type="match status" value="1"/>
</dbReference>
<feature type="region of interest" description="Disordered" evidence="14">
    <location>
        <begin position="748"/>
        <end position="828"/>
    </location>
</feature>
<dbReference type="InterPro" id="IPR027417">
    <property type="entry name" value="P-loop_NTPase"/>
</dbReference>
<dbReference type="Gene3D" id="4.10.860.10">
    <property type="entry name" value="UVR domain"/>
    <property type="match status" value="1"/>
</dbReference>
<evidence type="ECO:0000259" key="15">
    <source>
        <dbReference type="PROSITE" id="PS50151"/>
    </source>
</evidence>
<sequence>MEERLFQLKSEFAPKGDQPQAIARLCEGIEKGMKHQTLLGATGTGKTFTMASVIEKVQRPTLVLAHNKTLAAQLCAEFKEFFPDNAVEYFVSYYDYYQPEAYVPHSDTYIEKDASINDEIDKLRHAATAALIERRDVIIVASVSCIYGLGSPEEYLDQMISLRKGQLYDRDAILRRLVDIQYSRNNINFTRGTFRVRGDVVEVFPASYSDRAVRLEFFGDELERISEIDTLTGEIYGERYHISIFPNTHYVTNRDKLELTIANIEAELEERLAWFKERDKLVEAQRLAQRTRYDIEMLREMGFCTGIENYSRHLTFREPGEPPYTLMHFFPKDFLLMIDESHVTIPQVGAMYQGDRSRKTTLVEHGFRLPSAADNRPLKFDEFEQMVNQVVYVSATPADYEMQRSQRVVEQIIRPTGLLDPVIDVRPVKGQIDDLLDEIRQRVKKDQRVLVTTLTKKMAEDLTSYLRNVGVRVRWMHSDVDAIERMQIIRDLRLGEFDVLVGINLLREGLDLPEVGLVAILDADKEGFLRSDRSLIQTVGRAARNVEGTVIMYGDTITKSMKKAIDETNRRRAIQIAHNERHGITPQTVKKAVRNVIEMTISGGDRKESAATPGGGVLARAAAFLKKRTGKKGPDTGTEAAGMPPAFAEESPYLAGVAGDGAGSVREGYNGASSPTVVSDRVAESLPPEDAYQTAAPEATASPDAMAPEQLAALIADLEGEMRQAAKELEFERAALLRDVIIELRGASPAKGKGSAPAARAGSGAATGARGAKAPRSGRKSGDAAGNGSAGAKGRGRGKGQGPAEDPGLAFFNPTVEPPRPRNRKKGS</sequence>
<dbReference type="PANTHER" id="PTHR24029:SF0">
    <property type="entry name" value="UVRABC SYSTEM PROTEIN B"/>
    <property type="match status" value="1"/>
</dbReference>
<dbReference type="NCBIfam" id="NF003673">
    <property type="entry name" value="PRK05298.1"/>
    <property type="match status" value="1"/>
</dbReference>
<dbReference type="Pfam" id="PF02151">
    <property type="entry name" value="UVR"/>
    <property type="match status" value="1"/>
</dbReference>
<dbReference type="InterPro" id="IPR014001">
    <property type="entry name" value="Helicase_ATP-bd"/>
</dbReference>
<dbReference type="GO" id="GO:0005524">
    <property type="term" value="F:ATP binding"/>
    <property type="evidence" value="ECO:0007669"/>
    <property type="project" value="UniProtKB-UniRule"/>
</dbReference>
<dbReference type="GO" id="GO:0016887">
    <property type="term" value="F:ATP hydrolysis activity"/>
    <property type="evidence" value="ECO:0007669"/>
    <property type="project" value="InterPro"/>
</dbReference>
<dbReference type="PROSITE" id="PS51194">
    <property type="entry name" value="HELICASE_CTER"/>
    <property type="match status" value="1"/>
</dbReference>
<feature type="domain" description="Helicase C-terminal" evidence="17">
    <location>
        <begin position="431"/>
        <end position="597"/>
    </location>
</feature>
<feature type="short sequence motif" description="Beta-hairpin" evidence="12">
    <location>
        <begin position="93"/>
        <end position="116"/>
    </location>
</feature>
<dbReference type="PROSITE" id="PS50151">
    <property type="entry name" value="UVR"/>
    <property type="match status" value="1"/>
</dbReference>
<keyword evidence="12 13" id="KW-0742">SOS response</keyword>
<dbReference type="Proteomes" id="UP000471031">
    <property type="component" value="Unassembled WGS sequence"/>
</dbReference>
<evidence type="ECO:0000256" key="6">
    <source>
        <dbReference type="ARBA" id="ARBA00022769"/>
    </source>
</evidence>
<feature type="binding site" evidence="12">
    <location>
        <begin position="40"/>
        <end position="47"/>
    </location>
    <ligand>
        <name>ATP</name>
        <dbReference type="ChEBI" id="CHEBI:30616"/>
    </ligand>
</feature>
<gene>
    <name evidence="12 18" type="primary">uvrB</name>
    <name evidence="18" type="ORF">GTO89_15555</name>
</gene>
<dbReference type="SUPFAM" id="SSF46600">
    <property type="entry name" value="C-terminal UvrC-binding domain of UvrB"/>
    <property type="match status" value="1"/>
</dbReference>
<comment type="domain">
    <text evidence="12">The beta-hairpin motif is involved in DNA binding.</text>
</comment>
<accession>A0A845LE40</accession>
<dbReference type="PROSITE" id="PS51192">
    <property type="entry name" value="HELICASE_ATP_BIND_1"/>
    <property type="match status" value="1"/>
</dbReference>
<comment type="subcellular location">
    <subcellularLocation>
        <location evidence="1 12 13">Cytoplasm</location>
    </subcellularLocation>
</comment>
<organism evidence="18 19">
    <name type="scientific">Heliomicrobium gestii</name>
    <name type="common">Heliobacterium gestii</name>
    <dbReference type="NCBI Taxonomy" id="2699"/>
    <lineage>
        <taxon>Bacteria</taxon>
        <taxon>Bacillati</taxon>
        <taxon>Bacillota</taxon>
        <taxon>Clostridia</taxon>
        <taxon>Eubacteriales</taxon>
        <taxon>Heliobacteriaceae</taxon>
        <taxon>Heliomicrobium</taxon>
    </lineage>
</organism>
<keyword evidence="6 12" id="KW-0228">DNA excision</keyword>
<keyword evidence="5 12" id="KW-0227">DNA damage</keyword>
<dbReference type="GO" id="GO:0009381">
    <property type="term" value="F:excinuclease ABC activity"/>
    <property type="evidence" value="ECO:0007669"/>
    <property type="project" value="UniProtKB-UniRule"/>
</dbReference>
<dbReference type="SMART" id="SM00487">
    <property type="entry name" value="DEXDc"/>
    <property type="match status" value="1"/>
</dbReference>
<comment type="similarity">
    <text evidence="2 12 13">Belongs to the UvrB family.</text>
</comment>
<dbReference type="SMART" id="SM00490">
    <property type="entry name" value="HELICc"/>
    <property type="match status" value="1"/>
</dbReference>
<dbReference type="Gene3D" id="3.40.50.300">
    <property type="entry name" value="P-loop containing nucleotide triphosphate hydrolases"/>
    <property type="match status" value="3"/>
</dbReference>
<dbReference type="InterPro" id="IPR036876">
    <property type="entry name" value="UVR_dom_sf"/>
</dbReference>
<reference evidence="18 19" key="1">
    <citation type="submission" date="2020-01" db="EMBL/GenBank/DDBJ databases">
        <title>Whole genome sequence of Heliobacterium gestii DSM 11169.</title>
        <authorList>
            <person name="Kyndt J.A."/>
            <person name="Meyer T.E."/>
        </authorList>
    </citation>
    <scope>NUCLEOTIDE SEQUENCE [LARGE SCALE GENOMIC DNA]</scope>
    <source>
        <strain evidence="18 19">DSM 11169</strain>
    </source>
</reference>
<comment type="function">
    <text evidence="12">The UvrABC repair system catalyzes the recognition and processing of DNA lesions. A damage recognition complex composed of 2 UvrA and 2 UvrB subunits scans DNA for abnormalities. Upon binding of the UvrA(2)B(2) complex to a putative damaged site, the DNA wraps around one UvrB monomer. DNA wrap is dependent on ATP binding by UvrB and probably causes local melting of the DNA helix, facilitating insertion of UvrB beta-hairpin between the DNA strands. Then UvrB probes one DNA strand for the presence of a lesion. If a lesion is found the UvrA subunits dissociate and the UvrB-DNA preincision complex is formed. This complex is subsequently bound by UvrC and the second UvrB is released. If no lesion is found, the DNA wraps around the other UvrB subunit that will check the other stand for damage.</text>
</comment>
<evidence type="ECO:0000256" key="1">
    <source>
        <dbReference type="ARBA" id="ARBA00004496"/>
    </source>
</evidence>
<feature type="compositionally biased region" description="Low complexity" evidence="14">
    <location>
        <begin position="748"/>
        <end position="775"/>
    </location>
</feature>
<dbReference type="GO" id="GO:0003677">
    <property type="term" value="F:DNA binding"/>
    <property type="evidence" value="ECO:0007669"/>
    <property type="project" value="UniProtKB-UniRule"/>
</dbReference>
<dbReference type="AlphaFoldDB" id="A0A845LE40"/>
<evidence type="ECO:0000313" key="19">
    <source>
        <dbReference type="Proteomes" id="UP000471031"/>
    </source>
</evidence>
<evidence type="ECO:0000259" key="16">
    <source>
        <dbReference type="PROSITE" id="PS51192"/>
    </source>
</evidence>
<dbReference type="GO" id="GO:0005737">
    <property type="term" value="C:cytoplasm"/>
    <property type="evidence" value="ECO:0007669"/>
    <property type="project" value="UniProtKB-SubCell"/>
</dbReference>
<dbReference type="HAMAP" id="MF_00204">
    <property type="entry name" value="UvrB"/>
    <property type="match status" value="1"/>
</dbReference>
<dbReference type="InterPro" id="IPR041471">
    <property type="entry name" value="UvrB_inter"/>
</dbReference>
<evidence type="ECO:0000256" key="2">
    <source>
        <dbReference type="ARBA" id="ARBA00008533"/>
    </source>
</evidence>
<evidence type="ECO:0000256" key="4">
    <source>
        <dbReference type="ARBA" id="ARBA00022741"/>
    </source>
</evidence>
<evidence type="ECO:0000313" key="18">
    <source>
        <dbReference type="EMBL" id="MZP44448.1"/>
    </source>
</evidence>
<keyword evidence="4 12" id="KW-0547">Nucleotide-binding</keyword>
<feature type="domain" description="Helicase ATP-binding" evidence="16">
    <location>
        <begin position="27"/>
        <end position="184"/>
    </location>
</feature>
<dbReference type="GO" id="GO:0006289">
    <property type="term" value="P:nucleotide-excision repair"/>
    <property type="evidence" value="ECO:0007669"/>
    <property type="project" value="UniProtKB-UniRule"/>
</dbReference>
<proteinExistence type="inferred from homology"/>
<dbReference type="OrthoDB" id="9806651at2"/>
<dbReference type="Pfam" id="PF17757">
    <property type="entry name" value="UvrB_inter"/>
    <property type="match status" value="1"/>
</dbReference>
<name>A0A845LE40_HELGE</name>
<dbReference type="CDD" id="cd17916">
    <property type="entry name" value="DEXHc_UvrB"/>
    <property type="match status" value="1"/>
</dbReference>
<evidence type="ECO:0000259" key="17">
    <source>
        <dbReference type="PROSITE" id="PS51194"/>
    </source>
</evidence>